<evidence type="ECO:0000256" key="1">
    <source>
        <dbReference type="ARBA" id="ARBA00004571"/>
    </source>
</evidence>
<keyword evidence="15" id="KW-1185">Reference proteome</keyword>
<keyword evidence="2 8" id="KW-0813">Transport</keyword>
<dbReference type="RefSeq" id="WP_076370637.1">
    <property type="nucleotide sequence ID" value="NZ_FTMG01000001.1"/>
</dbReference>
<dbReference type="SUPFAM" id="SSF49464">
    <property type="entry name" value="Carboxypeptidase regulatory domain-like"/>
    <property type="match status" value="1"/>
</dbReference>
<gene>
    <name evidence="14" type="ORF">HDF22_000231</name>
    <name evidence="13" type="ORF">HDF23_000279</name>
</gene>
<dbReference type="Pfam" id="PF13715">
    <property type="entry name" value="CarbopepD_reg_2"/>
    <property type="match status" value="1"/>
</dbReference>
<keyword evidence="6 8" id="KW-0472">Membrane</keyword>
<dbReference type="Proteomes" id="UP000541583">
    <property type="component" value="Unassembled WGS sequence"/>
</dbReference>
<keyword evidence="10" id="KW-0732">Signal</keyword>
<dbReference type="InterPro" id="IPR023997">
    <property type="entry name" value="TonB-dep_OMP_SusC/RagA_CS"/>
</dbReference>
<dbReference type="GO" id="GO:0009279">
    <property type="term" value="C:cell outer membrane"/>
    <property type="evidence" value="ECO:0007669"/>
    <property type="project" value="UniProtKB-SubCell"/>
</dbReference>
<name>A0A841J5X2_9SPHI</name>
<evidence type="ECO:0000259" key="11">
    <source>
        <dbReference type="Pfam" id="PF00593"/>
    </source>
</evidence>
<evidence type="ECO:0000259" key="12">
    <source>
        <dbReference type="Pfam" id="PF07715"/>
    </source>
</evidence>
<dbReference type="InterPro" id="IPR039426">
    <property type="entry name" value="TonB-dep_rcpt-like"/>
</dbReference>
<feature type="domain" description="TonB-dependent receptor-like beta-barrel" evidence="11">
    <location>
        <begin position="471"/>
        <end position="1061"/>
    </location>
</feature>
<sequence length="1107" mass="120187">MKLTLILLSVTFLQVSAATYAQKVTLKLKNATIKEAFKKIQAQTKYDFLYTEDELVLAEPVTLDLNNISLKEALDICFRNQPLGYRIVNTTILVNKKPAIPKEKVNRKTITGQVTDDKGAILPGVTVREKGTSNAVVTDTDGKYSISVIDDKAILVFSFIGFDTQEVPAVGNTLINIKLKENNTSLNEVVVVGYGTQSRININGAVSTVGAKDIGSKPVLNTFQALQGESPNLIIQQSSLDPGADAVVNIRGVGTTGSNDPLVVIDGIVTQGSNSLNTINPNDIASVTILKDAGSAAIYGSRAANGVILITTKSGKLNQKPTISYNGSYGTQVPDILVHKISAADNAYDKNMALVNSGLAPAYSPEQIQELQAEGRGTWDVNHLVYNAPLQSHNLNISGGSETSSYFIGAGYQDQMNSFVGNGGSGSKFGYQKYNLRLNQTSIIGKFKFNVILNYTKTRNKTTSGSEGFIIADANRVPSNYNWQDANGNYLTNPVSSQLNSLGLLQKGGFNQTDNDEIFGNLNGTLSITKDLKLTGVFGGTLNNNGSFYNDKVVNFLPVGASANNDLTVADGNLKKNLFNTQLYLNYGKSIGKHTINATLGVSSESYSSRGFSLSKSLTDPTLGTPTTGTTISPTGSNNSVGIDANSLLSAYGRVNYNYQNRYFLDFVFREDASSKFAPGKRASFFPSVNAGWLLSDEKFMKQFSNTLNYFKLRASYGILGNQNVGNFQYQTTYFNYTAAYGFNNTLVGGAGTFQSNPNLTWESAATFNVGVDFSLFNDKLTGSFDYFNKVTRNILQSPQDVPSIFGAGLADANVAKVRDAGWEAQLTYTLRTKGVTQSFSANIADNQNTLLKLTGTATQQITQPDVYGLIRKVGQPITEYYGYETNGLYQNQADINASPKLAGIVVAPGDLKFKDLNHDGVIDSKDKTELGNPFPRYTFGFTYRIAAAGFDLMLFIQGVGKRDEFLRGELVEPYQGGYGATLYDHQTDFWTPENTGAKYPRLATSGPSNVNNWQTGSDLFKYNAAYARLKNVNIGYTIPKSLTKKWGIEKLRVSLIGQNLATLTKLKFADPETSEFNSNVNLNANSNSPRSYLLSAFYGAGIDLTF</sequence>
<dbReference type="NCBIfam" id="TIGR04057">
    <property type="entry name" value="SusC_RagA_signa"/>
    <property type="match status" value="1"/>
</dbReference>
<dbReference type="NCBIfam" id="TIGR04056">
    <property type="entry name" value="OMP_RagA_SusC"/>
    <property type="match status" value="1"/>
</dbReference>
<protein>
    <submittedName>
        <fullName evidence="14">TonB-linked SusC/RagA family outer membrane protein</fullName>
    </submittedName>
</protein>
<dbReference type="AlphaFoldDB" id="A0A841J5X2"/>
<evidence type="ECO:0000256" key="2">
    <source>
        <dbReference type="ARBA" id="ARBA00022448"/>
    </source>
</evidence>
<keyword evidence="3 8" id="KW-1134">Transmembrane beta strand</keyword>
<keyword evidence="5 9" id="KW-0798">TonB box</keyword>
<comment type="similarity">
    <text evidence="8 9">Belongs to the TonB-dependent receptor family.</text>
</comment>
<dbReference type="EMBL" id="JACHCA010000001">
    <property type="protein sequence ID" value="MBB6126130.1"/>
    <property type="molecule type" value="Genomic_DNA"/>
</dbReference>
<proteinExistence type="inferred from homology"/>
<comment type="subcellular location">
    <subcellularLocation>
        <location evidence="1 8">Cell outer membrane</location>
        <topology evidence="1 8">Multi-pass membrane protein</topology>
    </subcellularLocation>
</comment>
<evidence type="ECO:0000256" key="9">
    <source>
        <dbReference type="RuleBase" id="RU003357"/>
    </source>
</evidence>
<dbReference type="Gene3D" id="2.40.170.20">
    <property type="entry name" value="TonB-dependent receptor, beta-barrel domain"/>
    <property type="match status" value="1"/>
</dbReference>
<evidence type="ECO:0000256" key="6">
    <source>
        <dbReference type="ARBA" id="ARBA00023136"/>
    </source>
</evidence>
<dbReference type="Gene3D" id="2.60.40.1120">
    <property type="entry name" value="Carboxypeptidase-like, regulatory domain"/>
    <property type="match status" value="1"/>
</dbReference>
<accession>A0A841J5X2</accession>
<dbReference type="OrthoDB" id="899266at2"/>
<evidence type="ECO:0000256" key="7">
    <source>
        <dbReference type="ARBA" id="ARBA00023237"/>
    </source>
</evidence>
<dbReference type="Proteomes" id="UP000548326">
    <property type="component" value="Unassembled WGS sequence"/>
</dbReference>
<dbReference type="InterPro" id="IPR023996">
    <property type="entry name" value="TonB-dep_OMP_SusC/RagA"/>
</dbReference>
<evidence type="ECO:0000256" key="3">
    <source>
        <dbReference type="ARBA" id="ARBA00022452"/>
    </source>
</evidence>
<dbReference type="Gene3D" id="2.170.130.10">
    <property type="entry name" value="TonB-dependent receptor, plug domain"/>
    <property type="match status" value="1"/>
</dbReference>
<dbReference type="EMBL" id="JACHCB010000001">
    <property type="protein sequence ID" value="MBB6107549.1"/>
    <property type="molecule type" value="Genomic_DNA"/>
</dbReference>
<reference evidence="15 16" key="1">
    <citation type="submission" date="2020-08" db="EMBL/GenBank/DDBJ databases">
        <title>Genomic Encyclopedia of Type Strains, Phase IV (KMG-V): Genome sequencing to study the core and pangenomes of soil and plant-associated prokaryotes.</title>
        <authorList>
            <person name="Whitman W."/>
        </authorList>
    </citation>
    <scope>NUCLEOTIDE SEQUENCE [LARGE SCALE GENOMIC DNA]</scope>
    <source>
        <strain evidence="13 15">ANJLi2</strain>
        <strain evidence="14 16">MP601</strain>
    </source>
</reference>
<evidence type="ECO:0000256" key="8">
    <source>
        <dbReference type="PROSITE-ProRule" id="PRU01360"/>
    </source>
</evidence>
<dbReference type="InterPro" id="IPR037066">
    <property type="entry name" value="Plug_dom_sf"/>
</dbReference>
<dbReference type="InterPro" id="IPR036942">
    <property type="entry name" value="Beta-barrel_TonB_sf"/>
</dbReference>
<feature type="signal peptide" evidence="10">
    <location>
        <begin position="1"/>
        <end position="17"/>
    </location>
</feature>
<keyword evidence="7 8" id="KW-0998">Cell outer membrane</keyword>
<dbReference type="SUPFAM" id="SSF56935">
    <property type="entry name" value="Porins"/>
    <property type="match status" value="1"/>
</dbReference>
<dbReference type="InterPro" id="IPR000531">
    <property type="entry name" value="Beta-barrel_TonB"/>
</dbReference>
<evidence type="ECO:0000256" key="10">
    <source>
        <dbReference type="SAM" id="SignalP"/>
    </source>
</evidence>
<evidence type="ECO:0000256" key="5">
    <source>
        <dbReference type="ARBA" id="ARBA00023077"/>
    </source>
</evidence>
<feature type="chain" id="PRO_5032520698" evidence="10">
    <location>
        <begin position="18"/>
        <end position="1107"/>
    </location>
</feature>
<comment type="caution">
    <text evidence="14">The sequence shown here is derived from an EMBL/GenBank/DDBJ whole genome shotgun (WGS) entry which is preliminary data.</text>
</comment>
<evidence type="ECO:0000313" key="15">
    <source>
        <dbReference type="Proteomes" id="UP000541583"/>
    </source>
</evidence>
<keyword evidence="4 8" id="KW-0812">Transmembrane</keyword>
<evidence type="ECO:0000313" key="16">
    <source>
        <dbReference type="Proteomes" id="UP000548326"/>
    </source>
</evidence>
<dbReference type="InterPro" id="IPR008969">
    <property type="entry name" value="CarboxyPept-like_regulatory"/>
</dbReference>
<dbReference type="PROSITE" id="PS52016">
    <property type="entry name" value="TONB_DEPENDENT_REC_3"/>
    <property type="match status" value="1"/>
</dbReference>
<dbReference type="Pfam" id="PF07715">
    <property type="entry name" value="Plug"/>
    <property type="match status" value="1"/>
</dbReference>
<dbReference type="Pfam" id="PF00593">
    <property type="entry name" value="TonB_dep_Rec_b-barrel"/>
    <property type="match status" value="1"/>
</dbReference>
<feature type="domain" description="TonB-dependent receptor plug" evidence="12">
    <location>
        <begin position="201"/>
        <end position="307"/>
    </location>
</feature>
<evidence type="ECO:0000313" key="13">
    <source>
        <dbReference type="EMBL" id="MBB6107549.1"/>
    </source>
</evidence>
<dbReference type="InterPro" id="IPR012910">
    <property type="entry name" value="Plug_dom"/>
</dbReference>
<evidence type="ECO:0000313" key="14">
    <source>
        <dbReference type="EMBL" id="MBB6126130.1"/>
    </source>
</evidence>
<evidence type="ECO:0000256" key="4">
    <source>
        <dbReference type="ARBA" id="ARBA00022692"/>
    </source>
</evidence>
<organism evidence="14 16">
    <name type="scientific">Mucilaginibacter lappiensis</name>
    <dbReference type="NCBI Taxonomy" id="354630"/>
    <lineage>
        <taxon>Bacteria</taxon>
        <taxon>Pseudomonadati</taxon>
        <taxon>Bacteroidota</taxon>
        <taxon>Sphingobacteriia</taxon>
        <taxon>Sphingobacteriales</taxon>
        <taxon>Sphingobacteriaceae</taxon>
        <taxon>Mucilaginibacter</taxon>
    </lineage>
</organism>